<dbReference type="Proteomes" id="UP000294325">
    <property type="component" value="Chromosome"/>
</dbReference>
<dbReference type="Pfam" id="PF24755">
    <property type="entry name" value="SpoVR_C"/>
    <property type="match status" value="1"/>
</dbReference>
<evidence type="ECO:0000259" key="1">
    <source>
        <dbReference type="Pfam" id="PF04293"/>
    </source>
</evidence>
<dbReference type="AlphaFoldDB" id="A0A4P7BXV6"/>
<name>A0A4P7BXV6_9GAMM</name>
<dbReference type="PANTHER" id="PTHR30029">
    <property type="entry name" value="STAGE V SPORULATION PROTEIN R"/>
    <property type="match status" value="1"/>
</dbReference>
<dbReference type="EMBL" id="CP038033">
    <property type="protein sequence ID" value="QBQ53226.1"/>
    <property type="molecule type" value="Genomic_DNA"/>
</dbReference>
<feature type="domain" description="SpoVR protein-like N-terminal" evidence="1">
    <location>
        <begin position="5"/>
        <end position="402"/>
    </location>
</feature>
<keyword evidence="4" id="KW-1185">Reference proteome</keyword>
<evidence type="ECO:0000313" key="4">
    <source>
        <dbReference type="Proteomes" id="UP000294325"/>
    </source>
</evidence>
<reference evidence="3 4" key="1">
    <citation type="submission" date="2019-03" db="EMBL/GenBank/DDBJ databases">
        <title>The genome sequence of Nitrosococcus wardiae strain D1FHST reveals the archetypal metabolic capacity of ammonia-oxidizing Gammaproteobacteria.</title>
        <authorList>
            <person name="Wang L."/>
            <person name="Lim C.K."/>
            <person name="Hanson T.E."/>
            <person name="Dang H."/>
            <person name="Klotz M.G."/>
        </authorList>
    </citation>
    <scope>NUCLEOTIDE SEQUENCE [LARGE SCALE GENOMIC DNA]</scope>
    <source>
        <strain evidence="3 4">D1FHS</strain>
    </source>
</reference>
<proteinExistence type="predicted"/>
<dbReference type="OrthoDB" id="9784270at2"/>
<evidence type="ECO:0000313" key="3">
    <source>
        <dbReference type="EMBL" id="QBQ53226.1"/>
    </source>
</evidence>
<organism evidence="3 4">
    <name type="scientific">Nitrosococcus wardiae</name>
    <dbReference type="NCBI Taxonomy" id="1814290"/>
    <lineage>
        <taxon>Bacteria</taxon>
        <taxon>Pseudomonadati</taxon>
        <taxon>Pseudomonadota</taxon>
        <taxon>Gammaproteobacteria</taxon>
        <taxon>Chromatiales</taxon>
        <taxon>Chromatiaceae</taxon>
        <taxon>Nitrosococcus</taxon>
    </lineage>
</organism>
<feature type="domain" description="SpoVR-like C-terminal" evidence="2">
    <location>
        <begin position="405"/>
        <end position="456"/>
    </location>
</feature>
<evidence type="ECO:0000259" key="2">
    <source>
        <dbReference type="Pfam" id="PF24755"/>
    </source>
</evidence>
<dbReference type="RefSeq" id="WP_134356242.1">
    <property type="nucleotide sequence ID" value="NZ_CP038033.1"/>
</dbReference>
<gene>
    <name evidence="3" type="ORF">E3U44_00945</name>
</gene>
<dbReference type="InterPro" id="IPR057008">
    <property type="entry name" value="SpoVR-like_C"/>
</dbReference>
<dbReference type="InterPro" id="IPR056174">
    <property type="entry name" value="SpoVR_N"/>
</dbReference>
<dbReference type="Pfam" id="PF04293">
    <property type="entry name" value="SpoVR"/>
    <property type="match status" value="1"/>
</dbReference>
<sequence>MASHWTIKDLEYWDAKIREKVEEFGLSCFPQEFEVCDHAQMLGYMAYSGMPAHYPHWSYGKAYEKLQTLYEHGVSGLPYEMVINSNPALAYLVRENSLCLQILTIAHVYGHNDFFKNNFTFRDTQPELTLSNFKLRADRVRDYIEDPSIGLDKVEAVLDAAHALSLQCRRNQAIRKLSPEEQREQVLAAAHPAPDPYGELHKQPEYVEPDLNHFPLFPEEDILLFIRDNNPYLANWERDLLTIVHEQARYFIPQIETKIMNEGWASYWHHKIMNSLDLPQDLYLEFLVHHNQVVRPHPGDINPYYLGFKIWHDIYRRCEVPSPEERERYGEPQLGGHEKIFQVREVDRDTSFLRRFLTEALMREMDMFEYQPKGEDLVVSKISDEEHWREVKETLLKNVGMGGIPVIRIEDADYGHNRQLYLKHQHDGRDLQAEYAERTLAHLYQLWERDVWLETQLNDRKVRLGYGEDGFVQKTLGRFR</sequence>
<dbReference type="InterPro" id="IPR007390">
    <property type="entry name" value="Spore_V_R"/>
</dbReference>
<dbReference type="KEGG" id="nwr:E3U44_00945"/>
<protein>
    <submittedName>
        <fullName evidence="3">SpoVR family protein</fullName>
    </submittedName>
</protein>
<accession>A0A4P7BXV6</accession>
<dbReference type="PANTHER" id="PTHR30029:SF2">
    <property type="entry name" value="STAGE V SPORULATION PROTEIN R"/>
    <property type="match status" value="1"/>
</dbReference>